<dbReference type="Proteomes" id="UP000011115">
    <property type="component" value="Unassembled WGS sequence"/>
</dbReference>
<dbReference type="AlphaFoldDB" id="M1B3J1"/>
<dbReference type="InParanoid" id="M1B3J1"/>
<protein>
    <submittedName>
        <fullName evidence="1">TA20 protein</fullName>
    </submittedName>
</protein>
<proteinExistence type="predicted"/>
<dbReference type="EnsemblPlants" id="PGSC0003DMT400036353">
    <property type="protein sequence ID" value="PGSC0003DMT400036353"/>
    <property type="gene ID" value="PGSC0003DMG400013988"/>
</dbReference>
<dbReference type="Gramene" id="PGSC0003DMT400036353">
    <property type="protein sequence ID" value="PGSC0003DMT400036353"/>
    <property type="gene ID" value="PGSC0003DMG400013988"/>
</dbReference>
<name>M1B3J1_SOLTU</name>
<dbReference type="PaxDb" id="4113-PGSC0003DMT400036353"/>
<evidence type="ECO:0000313" key="1">
    <source>
        <dbReference type="EnsemblPlants" id="PGSC0003DMT400036353"/>
    </source>
</evidence>
<dbReference type="HOGENOM" id="CLU_2562844_0_0_1"/>
<organism evidence="1 2">
    <name type="scientific">Solanum tuberosum</name>
    <name type="common">Potato</name>
    <dbReference type="NCBI Taxonomy" id="4113"/>
    <lineage>
        <taxon>Eukaryota</taxon>
        <taxon>Viridiplantae</taxon>
        <taxon>Streptophyta</taxon>
        <taxon>Embryophyta</taxon>
        <taxon>Tracheophyta</taxon>
        <taxon>Spermatophyta</taxon>
        <taxon>Magnoliopsida</taxon>
        <taxon>eudicotyledons</taxon>
        <taxon>Gunneridae</taxon>
        <taxon>Pentapetalae</taxon>
        <taxon>asterids</taxon>
        <taxon>lamiids</taxon>
        <taxon>Solanales</taxon>
        <taxon>Solanaceae</taxon>
        <taxon>Solanoideae</taxon>
        <taxon>Solaneae</taxon>
        <taxon>Solanum</taxon>
    </lineage>
</organism>
<sequence length="82" mass="9356">MEAVSNHTIYYISKRGRHNPWSFHPCLVGAEDIKERLSECWAASVDATILIEWPNITVRAAVPAILRARLCICTIKTDCHEY</sequence>
<accession>M1B3J1</accession>
<keyword evidence="2" id="KW-1185">Reference proteome</keyword>
<evidence type="ECO:0000313" key="2">
    <source>
        <dbReference type="Proteomes" id="UP000011115"/>
    </source>
</evidence>
<reference evidence="1" key="2">
    <citation type="submission" date="2015-06" db="UniProtKB">
        <authorList>
            <consortium name="EnsemblPlants"/>
        </authorList>
    </citation>
    <scope>IDENTIFICATION</scope>
    <source>
        <strain evidence="1">DM1-3 516 R44</strain>
    </source>
</reference>
<reference evidence="2" key="1">
    <citation type="journal article" date="2011" name="Nature">
        <title>Genome sequence and analysis of the tuber crop potato.</title>
        <authorList>
            <consortium name="The Potato Genome Sequencing Consortium"/>
        </authorList>
    </citation>
    <scope>NUCLEOTIDE SEQUENCE [LARGE SCALE GENOMIC DNA]</scope>
    <source>
        <strain evidence="2">cv. DM1-3 516 R44</strain>
    </source>
</reference>